<keyword evidence="2" id="KW-0813">Transport</keyword>
<feature type="transmembrane region" description="Helical" evidence="9">
    <location>
        <begin position="89"/>
        <end position="107"/>
    </location>
</feature>
<keyword evidence="6 9" id="KW-0472">Membrane</keyword>
<feature type="compositionally biased region" description="Polar residues" evidence="8">
    <location>
        <begin position="1"/>
        <end position="11"/>
    </location>
</feature>
<keyword evidence="5 9" id="KW-1133">Transmembrane helix</keyword>
<evidence type="ECO:0000256" key="7">
    <source>
        <dbReference type="ARBA" id="ARBA00038459"/>
    </source>
</evidence>
<feature type="region of interest" description="Disordered" evidence="8">
    <location>
        <begin position="1"/>
        <end position="31"/>
    </location>
</feature>
<dbReference type="InterPro" id="IPR020846">
    <property type="entry name" value="MFS_dom"/>
</dbReference>
<protein>
    <submittedName>
        <fullName evidence="11">Efflux pump FUBT</fullName>
    </submittedName>
</protein>
<dbReference type="PROSITE" id="PS50850">
    <property type="entry name" value="MFS"/>
    <property type="match status" value="1"/>
</dbReference>
<feature type="transmembrane region" description="Helical" evidence="9">
    <location>
        <begin position="493"/>
        <end position="513"/>
    </location>
</feature>
<dbReference type="GO" id="GO:0022857">
    <property type="term" value="F:transmembrane transporter activity"/>
    <property type="evidence" value="ECO:0007669"/>
    <property type="project" value="InterPro"/>
</dbReference>
<feature type="transmembrane region" description="Helical" evidence="9">
    <location>
        <begin position="400"/>
        <end position="419"/>
    </location>
</feature>
<dbReference type="Gene3D" id="1.20.1250.20">
    <property type="entry name" value="MFS general substrate transporter like domains"/>
    <property type="match status" value="1"/>
</dbReference>
<accession>A0A2C5XJ00</accession>
<comment type="caution">
    <text evidence="11">The sequence shown here is derived from an EMBL/GenBank/DDBJ whole genome shotgun (WGS) entry which is preliminary data.</text>
</comment>
<organism evidence="11 12">
    <name type="scientific">Ceratocystis fimbriata CBS 114723</name>
    <dbReference type="NCBI Taxonomy" id="1035309"/>
    <lineage>
        <taxon>Eukaryota</taxon>
        <taxon>Fungi</taxon>
        <taxon>Dikarya</taxon>
        <taxon>Ascomycota</taxon>
        <taxon>Pezizomycotina</taxon>
        <taxon>Sordariomycetes</taxon>
        <taxon>Hypocreomycetidae</taxon>
        <taxon>Microascales</taxon>
        <taxon>Ceratocystidaceae</taxon>
        <taxon>Ceratocystis</taxon>
    </lineage>
</organism>
<evidence type="ECO:0000313" key="12">
    <source>
        <dbReference type="Proteomes" id="UP000222788"/>
    </source>
</evidence>
<sequence>MAESSSSTINASAEVGTGTNHHHHHDLENQKPHVPRYSHWNVLLKPHGVSDAVLQHKYPGNGTAESPFVIDWLHVDPHNPQQFSHKRKWGITLLVALATFAVAFDSAAYSGGVRQVIAKFGVSQEVAILGVSLFVLGFAIGPMLWAPLSELYGRQVVFLGTNFCLTAFLGGSIASQNMATLVILRCLAGCFGASTMTNSGGVIADMFSAEERGSATAVFALAPFMGPSLGPIVGGFLGEASGFRWLEALMCIFTGIVWLMVVLMVPETYSPVLLRKRATKLTQLTGKIYVSKLDILRPRKSVTEEFKVALVRPWALIFREPIVSLTSVYIAIIYGTLYMLFAAYPIVFQVHRGWSQGIGGLPFLGVLVGMMSGAMYYLWDNRRYMAIVNARGAARPEDRLPPAIIGSFLIPIGMFWFAWTNSPSIHWISCVMGGGVFAAGLVLVFLSMLNYLVDSYVIYAASVLAANSVLRSLFGTAFPLFTTYMYDDLGIHWASSIPGFLALACLPCPLLFYKYGESIRLKCKFAAEADAFLKKLMGSDGGSGGDSSEESTSGQAAVGHGAVDGMGGYAADEKRDDRHPSQNGATGTPSLPRELPDRNDLSEKALERDGNEPSTSA</sequence>
<feature type="compositionally biased region" description="Basic and acidic residues" evidence="8">
    <location>
        <begin position="594"/>
        <end position="611"/>
    </location>
</feature>
<dbReference type="PANTHER" id="PTHR23502">
    <property type="entry name" value="MAJOR FACILITATOR SUPERFAMILY"/>
    <property type="match status" value="1"/>
</dbReference>
<comment type="similarity">
    <text evidence="7">Belongs to the major facilitator superfamily. DHA1 family. Polyamines/proton antiporter (TC 2.A.1.2.16) subfamily.</text>
</comment>
<gene>
    <name evidence="11" type="primary">FUBT</name>
    <name evidence="11" type="ORF">CFIMG_000868RA</name>
</gene>
<feature type="transmembrane region" description="Helical" evidence="9">
    <location>
        <begin position="243"/>
        <end position="265"/>
    </location>
</feature>
<evidence type="ECO:0000256" key="4">
    <source>
        <dbReference type="ARBA" id="ARBA00022692"/>
    </source>
</evidence>
<evidence type="ECO:0000313" key="11">
    <source>
        <dbReference type="EMBL" id="PHH55664.1"/>
    </source>
</evidence>
<dbReference type="EMBL" id="APWK03000009">
    <property type="protein sequence ID" value="PHH55664.1"/>
    <property type="molecule type" value="Genomic_DNA"/>
</dbReference>
<feature type="domain" description="Major facilitator superfamily (MFS) profile" evidence="10">
    <location>
        <begin position="91"/>
        <end position="520"/>
    </location>
</feature>
<dbReference type="FunFam" id="1.20.1250.20:FF:000266">
    <property type="entry name" value="MFS multidrug transporter, putative"/>
    <property type="match status" value="1"/>
</dbReference>
<evidence type="ECO:0000256" key="8">
    <source>
        <dbReference type="SAM" id="MobiDB-lite"/>
    </source>
</evidence>
<reference evidence="11 12" key="2">
    <citation type="journal article" date="2013" name="IMA Fungus">
        <title>IMA Genome-F 1: Ceratocystis fimbriata: Draft nuclear genome sequence for the plant pathogen, Ceratocystis fimbriata.</title>
        <authorList>
            <person name="Wilken P.M."/>
            <person name="Steenkamp E.T."/>
            <person name="Wingfield M.J."/>
            <person name="de Beer Z.W."/>
            <person name="Wingfield B.D."/>
        </authorList>
    </citation>
    <scope>NUCLEOTIDE SEQUENCE [LARGE SCALE GENOMIC DNA]</scope>
    <source>
        <strain evidence="11 12">CBS 114723</strain>
    </source>
</reference>
<feature type="transmembrane region" description="Helical" evidence="9">
    <location>
        <begin position="425"/>
        <end position="449"/>
    </location>
</feature>
<feature type="transmembrane region" description="Helical" evidence="9">
    <location>
        <begin position="127"/>
        <end position="145"/>
    </location>
</feature>
<evidence type="ECO:0000256" key="1">
    <source>
        <dbReference type="ARBA" id="ARBA00004651"/>
    </source>
</evidence>
<dbReference type="STRING" id="1035309.A0A2C5XJ00"/>
<evidence type="ECO:0000259" key="10">
    <source>
        <dbReference type="PROSITE" id="PS50850"/>
    </source>
</evidence>
<feature type="transmembrane region" description="Helical" evidence="9">
    <location>
        <begin position="216"/>
        <end position="237"/>
    </location>
</feature>
<dbReference type="OrthoDB" id="446368at2759"/>
<keyword evidence="12" id="KW-1185">Reference proteome</keyword>
<dbReference type="PANTHER" id="PTHR23502:SF186">
    <property type="entry name" value="MAJOR FACILITATOR SUPERFAMILY (MFS) PROFILE DOMAIN-CONTAINING PROTEIN"/>
    <property type="match status" value="1"/>
</dbReference>
<evidence type="ECO:0000256" key="6">
    <source>
        <dbReference type="ARBA" id="ARBA00023136"/>
    </source>
</evidence>
<keyword evidence="4 9" id="KW-0812">Transmembrane</keyword>
<dbReference type="SUPFAM" id="SSF103473">
    <property type="entry name" value="MFS general substrate transporter"/>
    <property type="match status" value="1"/>
</dbReference>
<feature type="region of interest" description="Disordered" evidence="8">
    <location>
        <begin position="542"/>
        <end position="617"/>
    </location>
</feature>
<dbReference type="Proteomes" id="UP000222788">
    <property type="component" value="Unassembled WGS sequence"/>
</dbReference>
<dbReference type="InterPro" id="IPR036259">
    <property type="entry name" value="MFS_trans_sf"/>
</dbReference>
<comment type="subcellular location">
    <subcellularLocation>
        <location evidence="1">Cell membrane</location>
        <topology evidence="1">Multi-pass membrane protein</topology>
    </subcellularLocation>
</comment>
<keyword evidence="3" id="KW-1003">Cell membrane</keyword>
<evidence type="ECO:0000256" key="5">
    <source>
        <dbReference type="ARBA" id="ARBA00022989"/>
    </source>
</evidence>
<dbReference type="InterPro" id="IPR011701">
    <property type="entry name" value="MFS"/>
</dbReference>
<evidence type="ECO:0000256" key="3">
    <source>
        <dbReference type="ARBA" id="ARBA00022475"/>
    </source>
</evidence>
<feature type="transmembrane region" description="Helical" evidence="9">
    <location>
        <begin position="358"/>
        <end position="379"/>
    </location>
</feature>
<feature type="transmembrane region" description="Helical" evidence="9">
    <location>
        <begin position="157"/>
        <end position="176"/>
    </location>
</feature>
<feature type="transmembrane region" description="Helical" evidence="9">
    <location>
        <begin position="322"/>
        <end position="346"/>
    </location>
</feature>
<name>A0A2C5XJ00_9PEZI</name>
<dbReference type="GO" id="GO:0005886">
    <property type="term" value="C:plasma membrane"/>
    <property type="evidence" value="ECO:0007669"/>
    <property type="project" value="UniProtKB-SubCell"/>
</dbReference>
<reference evidence="11 12" key="1">
    <citation type="journal article" date="2013" name="Fungal Biol.">
        <title>Analysis of microsatellite markers in the genome of the plant pathogen Ceratocystis fimbriata.</title>
        <authorList>
            <person name="Simpson M.C."/>
            <person name="Wilken P.M."/>
            <person name="Coetzee M.P."/>
            <person name="Wingfield M.J."/>
            <person name="Wingfield B.D."/>
        </authorList>
    </citation>
    <scope>NUCLEOTIDE SEQUENCE [LARGE SCALE GENOMIC DNA]</scope>
    <source>
        <strain evidence="11 12">CBS 114723</strain>
    </source>
</reference>
<evidence type="ECO:0000256" key="2">
    <source>
        <dbReference type="ARBA" id="ARBA00022448"/>
    </source>
</evidence>
<feature type="transmembrane region" description="Helical" evidence="9">
    <location>
        <begin position="456"/>
        <end position="481"/>
    </location>
</feature>
<proteinExistence type="inferred from homology"/>
<dbReference type="CDD" id="cd17323">
    <property type="entry name" value="MFS_Tpo1_MDR_like"/>
    <property type="match status" value="1"/>
</dbReference>
<feature type="transmembrane region" description="Helical" evidence="9">
    <location>
        <begin position="182"/>
        <end position="204"/>
    </location>
</feature>
<dbReference type="AlphaFoldDB" id="A0A2C5XJ00"/>
<feature type="compositionally biased region" description="Basic and acidic residues" evidence="8">
    <location>
        <begin position="571"/>
        <end position="580"/>
    </location>
</feature>
<dbReference type="Pfam" id="PF07690">
    <property type="entry name" value="MFS_1"/>
    <property type="match status" value="1"/>
</dbReference>
<evidence type="ECO:0000256" key="9">
    <source>
        <dbReference type="SAM" id="Phobius"/>
    </source>
</evidence>